<dbReference type="InterPro" id="IPR028939">
    <property type="entry name" value="P5C_Rdtase_cat_N"/>
</dbReference>
<feature type="binding site" evidence="8">
    <location>
        <begin position="65"/>
        <end position="68"/>
    </location>
    <ligand>
        <name>NADP(+)</name>
        <dbReference type="ChEBI" id="CHEBI:58349"/>
    </ligand>
</feature>
<dbReference type="NCBIfam" id="TIGR00112">
    <property type="entry name" value="proC"/>
    <property type="match status" value="1"/>
</dbReference>
<evidence type="ECO:0000259" key="10">
    <source>
        <dbReference type="Pfam" id="PF03807"/>
    </source>
</evidence>
<evidence type="ECO:0000313" key="12">
    <source>
        <dbReference type="EMBL" id="GBG97034.1"/>
    </source>
</evidence>
<dbReference type="SUPFAM" id="SSF51735">
    <property type="entry name" value="NAD(P)-binding Rossmann-fold domains"/>
    <property type="match status" value="1"/>
</dbReference>
<evidence type="ECO:0000256" key="7">
    <source>
        <dbReference type="NCBIfam" id="TIGR00112"/>
    </source>
</evidence>
<gene>
    <name evidence="6 12" type="primary">proC</name>
    <name evidence="12" type="ORF">NtB2_01171</name>
</gene>
<dbReference type="GO" id="GO:0004735">
    <property type="term" value="F:pyrroline-5-carboxylate reductase activity"/>
    <property type="evidence" value="ECO:0007669"/>
    <property type="project" value="UniProtKB-UniRule"/>
</dbReference>
<keyword evidence="4 6" id="KW-0560">Oxidoreductase</keyword>
<evidence type="ECO:0000256" key="2">
    <source>
        <dbReference type="ARBA" id="ARBA00022650"/>
    </source>
</evidence>
<proteinExistence type="inferred from homology"/>
<keyword evidence="13" id="KW-1185">Reference proteome</keyword>
<dbReference type="Pfam" id="PF03807">
    <property type="entry name" value="F420_oxidored"/>
    <property type="match status" value="1"/>
</dbReference>
<dbReference type="InterPro" id="IPR053790">
    <property type="entry name" value="P5CR-like_CS"/>
</dbReference>
<comment type="catalytic activity">
    <reaction evidence="6 9">
        <text>L-proline + NADP(+) = (S)-1-pyrroline-5-carboxylate + NADPH + 2 H(+)</text>
        <dbReference type="Rhea" id="RHEA:14109"/>
        <dbReference type="ChEBI" id="CHEBI:15378"/>
        <dbReference type="ChEBI" id="CHEBI:17388"/>
        <dbReference type="ChEBI" id="CHEBI:57783"/>
        <dbReference type="ChEBI" id="CHEBI:58349"/>
        <dbReference type="ChEBI" id="CHEBI:60039"/>
        <dbReference type="EC" id="1.5.1.2"/>
    </reaction>
</comment>
<dbReference type="UniPathway" id="UPA00098">
    <property type="reaction ID" value="UER00361"/>
</dbReference>
<evidence type="ECO:0000256" key="5">
    <source>
        <dbReference type="ARBA" id="ARBA00058118"/>
    </source>
</evidence>
<dbReference type="AlphaFoldDB" id="A0A2R5HG92"/>
<dbReference type="Proteomes" id="UP000245021">
    <property type="component" value="Unassembled WGS sequence"/>
</dbReference>
<name>A0A2R5HG92_9LACT</name>
<dbReference type="InterPro" id="IPR000304">
    <property type="entry name" value="Pyrroline-COOH_reductase"/>
</dbReference>
<dbReference type="PANTHER" id="PTHR11645:SF0">
    <property type="entry name" value="PYRROLINE-5-CARBOXYLATE REDUCTASE 3"/>
    <property type="match status" value="1"/>
</dbReference>
<evidence type="ECO:0000256" key="3">
    <source>
        <dbReference type="ARBA" id="ARBA00022857"/>
    </source>
</evidence>
<dbReference type="PROSITE" id="PS00521">
    <property type="entry name" value="P5CR"/>
    <property type="match status" value="1"/>
</dbReference>
<dbReference type="InterPro" id="IPR008927">
    <property type="entry name" value="6-PGluconate_DH-like_C_sf"/>
</dbReference>
<feature type="binding site" evidence="8">
    <location>
        <begin position="7"/>
        <end position="12"/>
    </location>
    <ligand>
        <name>NADP(+)</name>
        <dbReference type="ChEBI" id="CHEBI:58349"/>
    </ligand>
</feature>
<dbReference type="PANTHER" id="PTHR11645">
    <property type="entry name" value="PYRROLINE-5-CARBOXYLATE REDUCTASE"/>
    <property type="match status" value="1"/>
</dbReference>
<dbReference type="Gene3D" id="3.40.50.720">
    <property type="entry name" value="NAD(P)-binding Rossmann-like Domain"/>
    <property type="match status" value="1"/>
</dbReference>
<dbReference type="GO" id="GO:0055129">
    <property type="term" value="P:L-proline biosynthetic process"/>
    <property type="evidence" value="ECO:0007669"/>
    <property type="project" value="UniProtKB-UniRule"/>
</dbReference>
<dbReference type="InterPro" id="IPR029036">
    <property type="entry name" value="P5CR_dimer"/>
</dbReference>
<comment type="caution">
    <text evidence="12">The sequence shown here is derived from an EMBL/GenBank/DDBJ whole genome shotgun (WGS) entry which is preliminary data.</text>
</comment>
<sequence>MKSIGFIGLGKMSTVIIAGLDKEAYQIFASGRDFEKTKKEAGELGITALAGPQEVLEKSDIIILAVKPQVLPAVLSSMSPQLSADKIIVSIAAGLTLDELAGLADQAGQPIVRIMPNINASIQASTTAMVANEYVSDEDYQAVKRIFEQVGSVHDIAEKDFANFTAIAGSSPAFIYIFIDALSRAAVLNGLPKSQATQIVAETVSASAQMLMASQENPWALVDKVSSPGGTTVAGVVSLEDTGFVSSVIAAVNATIEKDKALGK</sequence>
<dbReference type="EMBL" id="BFFO01000006">
    <property type="protein sequence ID" value="GBG97034.1"/>
    <property type="molecule type" value="Genomic_DNA"/>
</dbReference>
<reference evidence="12 13" key="1">
    <citation type="journal article" date="2018" name="Genome Announc.">
        <title>Draft Genome Sequence of Lactococcus sp. Strain NtB2 (JCM 32569), Isolated from the Gut of the Higher Termite Nasutitermes takasagoensis.</title>
        <authorList>
            <person name="Noda S."/>
            <person name="Aihara C."/>
            <person name="Yuki M."/>
            <person name="Ohkuma M."/>
        </authorList>
    </citation>
    <scope>NUCLEOTIDE SEQUENCE [LARGE SCALE GENOMIC DNA]</scope>
    <source>
        <strain evidence="12 13">NtB2</strain>
    </source>
</reference>
<evidence type="ECO:0000256" key="6">
    <source>
        <dbReference type="HAMAP-Rule" id="MF_01925"/>
    </source>
</evidence>
<dbReference type="InterPro" id="IPR036291">
    <property type="entry name" value="NAD(P)-bd_dom_sf"/>
</dbReference>
<evidence type="ECO:0000256" key="1">
    <source>
        <dbReference type="ARBA" id="ARBA00005525"/>
    </source>
</evidence>
<dbReference type="Gene3D" id="1.10.3730.10">
    <property type="entry name" value="ProC C-terminal domain-like"/>
    <property type="match status" value="1"/>
</dbReference>
<comment type="similarity">
    <text evidence="1 6 9">Belongs to the pyrroline-5-carboxylate reductase family.</text>
</comment>
<dbReference type="EC" id="1.5.1.2" evidence="6 7"/>
<dbReference type="PIRSF" id="PIRSF000193">
    <property type="entry name" value="Pyrrol-5-carb_rd"/>
    <property type="match status" value="1"/>
</dbReference>
<evidence type="ECO:0000256" key="8">
    <source>
        <dbReference type="PIRSR" id="PIRSR000193-1"/>
    </source>
</evidence>
<keyword evidence="6 9" id="KW-0028">Amino-acid biosynthesis</keyword>
<comment type="subcellular location">
    <subcellularLocation>
        <location evidence="6">Cytoplasm</location>
    </subcellularLocation>
</comment>
<dbReference type="RefSeq" id="WP_109246019.1">
    <property type="nucleotide sequence ID" value="NZ_BFFO01000006.1"/>
</dbReference>
<comment type="function">
    <text evidence="5 6">Catalyzes the reduction of 1-pyrroline-5-carboxylate (PCA) to L-proline.</text>
</comment>
<organism evidence="12 13">
    <name type="scientific">Lactococcus termiticola</name>
    <dbReference type="NCBI Taxonomy" id="2169526"/>
    <lineage>
        <taxon>Bacteria</taxon>
        <taxon>Bacillati</taxon>
        <taxon>Bacillota</taxon>
        <taxon>Bacilli</taxon>
        <taxon>Lactobacillales</taxon>
        <taxon>Streptococcaceae</taxon>
        <taxon>Lactococcus</taxon>
    </lineage>
</organism>
<keyword evidence="3 6" id="KW-0521">NADP</keyword>
<dbReference type="Pfam" id="PF14748">
    <property type="entry name" value="P5CR_dimer"/>
    <property type="match status" value="1"/>
</dbReference>
<evidence type="ECO:0000256" key="4">
    <source>
        <dbReference type="ARBA" id="ARBA00023002"/>
    </source>
</evidence>
<comment type="pathway">
    <text evidence="6 9">Amino-acid biosynthesis; L-proline biosynthesis; L-proline from L-glutamate 5-semialdehyde: step 1/1.</text>
</comment>
<dbReference type="SUPFAM" id="SSF48179">
    <property type="entry name" value="6-phosphogluconate dehydrogenase C-terminal domain-like"/>
    <property type="match status" value="1"/>
</dbReference>
<evidence type="ECO:0000313" key="13">
    <source>
        <dbReference type="Proteomes" id="UP000245021"/>
    </source>
</evidence>
<evidence type="ECO:0000259" key="11">
    <source>
        <dbReference type="Pfam" id="PF14748"/>
    </source>
</evidence>
<evidence type="ECO:0000256" key="9">
    <source>
        <dbReference type="RuleBase" id="RU003903"/>
    </source>
</evidence>
<accession>A0A2R5HG92</accession>
<dbReference type="FunFam" id="1.10.3730.10:FF:000001">
    <property type="entry name" value="Pyrroline-5-carboxylate reductase"/>
    <property type="match status" value="1"/>
</dbReference>
<keyword evidence="2 6" id="KW-0641">Proline biosynthesis</keyword>
<comment type="catalytic activity">
    <reaction evidence="6">
        <text>L-proline + NAD(+) = (S)-1-pyrroline-5-carboxylate + NADH + 2 H(+)</text>
        <dbReference type="Rhea" id="RHEA:14105"/>
        <dbReference type="ChEBI" id="CHEBI:15378"/>
        <dbReference type="ChEBI" id="CHEBI:17388"/>
        <dbReference type="ChEBI" id="CHEBI:57540"/>
        <dbReference type="ChEBI" id="CHEBI:57945"/>
        <dbReference type="ChEBI" id="CHEBI:60039"/>
        <dbReference type="EC" id="1.5.1.2"/>
    </reaction>
</comment>
<protein>
    <recommendedName>
        <fullName evidence="6 7">Pyrroline-5-carboxylate reductase</fullName>
        <shortName evidence="6">P5C reductase</shortName>
        <shortName evidence="6">P5CR</shortName>
        <ecNumber evidence="6 7">1.5.1.2</ecNumber>
    </recommendedName>
    <alternativeName>
        <fullName evidence="6">PCA reductase</fullName>
    </alternativeName>
</protein>
<feature type="domain" description="Pyrroline-5-carboxylate reductase catalytic N-terminal" evidence="10">
    <location>
        <begin position="4"/>
        <end position="94"/>
    </location>
</feature>
<keyword evidence="6" id="KW-0963">Cytoplasm</keyword>
<dbReference type="GO" id="GO:0005737">
    <property type="term" value="C:cytoplasm"/>
    <property type="evidence" value="ECO:0007669"/>
    <property type="project" value="UniProtKB-SubCell"/>
</dbReference>
<dbReference type="HAMAP" id="MF_01925">
    <property type="entry name" value="P5C_reductase"/>
    <property type="match status" value="1"/>
</dbReference>
<feature type="domain" description="Pyrroline-5-carboxylate reductase dimerisation" evidence="11">
    <location>
        <begin position="158"/>
        <end position="261"/>
    </location>
</feature>
<dbReference type="OrthoDB" id="9805754at2"/>